<dbReference type="Proteomes" id="UP000831921">
    <property type="component" value="Chromosome"/>
</dbReference>
<evidence type="ECO:0000313" key="3">
    <source>
        <dbReference type="EMBL" id="UUR08243.1"/>
    </source>
</evidence>
<dbReference type="EMBL" id="CP097253">
    <property type="protein sequence ID" value="UUR08243.1"/>
    <property type="molecule type" value="Genomic_DNA"/>
</dbReference>
<evidence type="ECO:0000313" key="4">
    <source>
        <dbReference type="Proteomes" id="UP000831921"/>
    </source>
</evidence>
<protein>
    <submittedName>
        <fullName evidence="3">PEPxxWA-CTERM sorting domain-containing protein</fullName>
    </submittedName>
</protein>
<reference evidence="3 4" key="1">
    <citation type="submission" date="2022-05" db="EMBL/GenBank/DDBJ databases">
        <title>S8-45 Sphingomonas ultraviolaceadurans.</title>
        <authorList>
            <person name="Liu Y."/>
        </authorList>
    </citation>
    <scope>NUCLEOTIDE SEQUENCE [LARGE SCALE GENOMIC DNA]</scope>
    <source>
        <strain evidence="3 4">S8-45</strain>
    </source>
</reference>
<feature type="signal peptide" evidence="1">
    <location>
        <begin position="1"/>
        <end position="25"/>
    </location>
</feature>
<feature type="chain" id="PRO_5045779135" evidence="1">
    <location>
        <begin position="26"/>
        <end position="217"/>
    </location>
</feature>
<dbReference type="NCBIfam" id="TIGR02595">
    <property type="entry name" value="PEP_CTERM"/>
    <property type="match status" value="1"/>
</dbReference>
<keyword evidence="1" id="KW-0732">Signal</keyword>
<keyword evidence="4" id="KW-1185">Reference proteome</keyword>
<name>A0ABY5MVG6_9SPHN</name>
<dbReference type="Pfam" id="PF07589">
    <property type="entry name" value="PEP-CTERM"/>
    <property type="match status" value="1"/>
</dbReference>
<evidence type="ECO:0000256" key="1">
    <source>
        <dbReference type="SAM" id="SignalP"/>
    </source>
</evidence>
<organism evidence="3 4">
    <name type="scientific">Sphingomonas glaciei</name>
    <dbReference type="NCBI Taxonomy" id="2938948"/>
    <lineage>
        <taxon>Bacteria</taxon>
        <taxon>Pseudomonadati</taxon>
        <taxon>Pseudomonadota</taxon>
        <taxon>Alphaproteobacteria</taxon>
        <taxon>Sphingomonadales</taxon>
        <taxon>Sphingomonadaceae</taxon>
        <taxon>Sphingomonas</taxon>
    </lineage>
</organism>
<dbReference type="RefSeq" id="WP_249504022.1">
    <property type="nucleotide sequence ID" value="NZ_CP097253.1"/>
</dbReference>
<gene>
    <name evidence="3" type="ORF">M1K48_00930</name>
</gene>
<dbReference type="InterPro" id="IPR013424">
    <property type="entry name" value="Ice-binding_C"/>
</dbReference>
<accession>A0ABY5MVG6</accession>
<sequence>MRRLMLSALASAAIATATIATPAQATITITTDQQTGQGAIVLLPVNQTGTQVMGETQAGYKLNFTSTQQITTPANGQARIQAVTGDLNNILITAADGGSFEFIEFNLFSGSGANLVATITGLDQFGNAYSYVFGDDARENVSGENFFFAATDTLQSIKSIGFTSTGGGFADIRQIRVGPGAIAAVPEPGTWALMLIGFGGIGASLRRRRARQIPQFA</sequence>
<evidence type="ECO:0000259" key="2">
    <source>
        <dbReference type="Pfam" id="PF07589"/>
    </source>
</evidence>
<feature type="domain" description="Ice-binding protein C-terminal" evidence="2">
    <location>
        <begin position="184"/>
        <end position="208"/>
    </location>
</feature>
<proteinExistence type="predicted"/>
<dbReference type="NCBIfam" id="NF035944">
    <property type="entry name" value="PEPxxWA-CTERM"/>
    <property type="match status" value="1"/>
</dbReference>